<evidence type="ECO:0000313" key="2">
    <source>
        <dbReference type="Proteomes" id="UP001228376"/>
    </source>
</evidence>
<comment type="caution">
    <text evidence="1">The sequence shown here is derived from an EMBL/GenBank/DDBJ whole genome shotgun (WGS) entry which is preliminary data.</text>
</comment>
<dbReference type="Proteomes" id="UP001228376">
    <property type="component" value="Unassembled WGS sequence"/>
</dbReference>
<organism evidence="1 2">
    <name type="scientific">Tigheibacillus jepli</name>
    <dbReference type="NCBI Taxonomy" id="3035914"/>
    <lineage>
        <taxon>Bacteria</taxon>
        <taxon>Bacillati</taxon>
        <taxon>Bacillota</taxon>
        <taxon>Bacilli</taxon>
        <taxon>Bacillales</taxon>
        <taxon>Bacillaceae</taxon>
        <taxon>Tigheibacillus</taxon>
    </lineage>
</organism>
<gene>
    <name evidence="1" type="ORF">P5G51_002990</name>
</gene>
<name>A0ABU5CE66_9BACI</name>
<accession>A0ABU5CE66</accession>
<proteinExistence type="predicted"/>
<reference evidence="1 2" key="1">
    <citation type="submission" date="2023-10" db="EMBL/GenBank/DDBJ databases">
        <title>179-bfca-hs.</title>
        <authorList>
            <person name="Miliotis G."/>
            <person name="Sengupta P."/>
            <person name="Hameed A."/>
            <person name="Chuvochina M."/>
            <person name="Mcdonagh F."/>
            <person name="Simpson A.C."/>
            <person name="Singh N.K."/>
            <person name="Rekha P.D."/>
            <person name="Raman K."/>
            <person name="Hugenholtz P."/>
            <person name="Venkateswaran K."/>
        </authorList>
    </citation>
    <scope>NUCLEOTIDE SEQUENCE [LARGE SCALE GENOMIC DNA]</scope>
    <source>
        <strain evidence="1 2">179-BFC-A-HS</strain>
    </source>
</reference>
<evidence type="ECO:0000313" key="1">
    <source>
        <dbReference type="EMBL" id="MDY0404510.1"/>
    </source>
</evidence>
<protein>
    <submittedName>
        <fullName evidence="1">Uncharacterized protein</fullName>
    </submittedName>
</protein>
<dbReference type="RefSeq" id="WP_320384216.1">
    <property type="nucleotide sequence ID" value="NZ_JAROCA020000001.1"/>
</dbReference>
<keyword evidence="2" id="KW-1185">Reference proteome</keyword>
<dbReference type="EMBL" id="JAROCA020000001">
    <property type="protein sequence ID" value="MDY0404510.1"/>
    <property type="molecule type" value="Genomic_DNA"/>
</dbReference>
<sequence>MMLLHPASNGSSKNTANFFIDCHLSLNIAFCCYFPFSFRIKHTLQPGCHFKSHLKESIFIWIVESEKAIGPLTHKTFHQNGNVLELPDEVK</sequence>